<dbReference type="SUPFAM" id="SSF53335">
    <property type="entry name" value="S-adenosyl-L-methionine-dependent methyltransferases"/>
    <property type="match status" value="1"/>
</dbReference>
<evidence type="ECO:0000313" key="4">
    <source>
        <dbReference type="Proteomes" id="UP000053370"/>
    </source>
</evidence>
<gene>
    <name evidence="3" type="ORF">ATC1_1237</name>
</gene>
<accession>A0A0K8PA23</accession>
<dbReference type="CDD" id="cd02440">
    <property type="entry name" value="AdoMet_MTases"/>
    <property type="match status" value="1"/>
</dbReference>
<sequence length="254" mass="29186">MAKGKKEQWHSDQAADRGEPSYVWRDGQKRRFAMVKEAAEDRIKGIVLEDGCGVGSYLFRIADEASFAAGIEIEYDRVKIAMRNRNSDRISTANSCGENLPFASDTFDLILSHEVIEHVDDDRQCVEEMIRCLKPGGRLTLFCPNRGYPFETHGIYWKGTYHFGNKLFVNYLPRKLRDKLAPHVDIYTGKDLEKLFQGLPVKLIKKTIVFGAYDNIIQKTGGFGRMLRSFLQTLEKTPLKIFGLSHFWVIEKKR</sequence>
<evidence type="ECO:0000313" key="3">
    <source>
        <dbReference type="EMBL" id="GAP39507.1"/>
    </source>
</evidence>
<dbReference type="AlphaFoldDB" id="A0A0K8PA23"/>
<dbReference type="PANTHER" id="PTHR43591">
    <property type="entry name" value="METHYLTRANSFERASE"/>
    <property type="match status" value="1"/>
</dbReference>
<proteinExistence type="predicted"/>
<reference evidence="3" key="1">
    <citation type="journal article" date="2015" name="Genome Announc.">
        <title>Draft Genome Sequence of Anaerolineae Strain TC1, a Novel Isolate from a Methanogenic Wastewater Treatment System.</title>
        <authorList>
            <person name="Matsuura N."/>
            <person name="Tourlousse D.M."/>
            <person name="Sun L."/>
            <person name="Toyonaga M."/>
            <person name="Kuroda K."/>
            <person name="Ohashi A."/>
            <person name="Cruz R."/>
            <person name="Yamaguchi T."/>
            <person name="Sekiguchi Y."/>
        </authorList>
    </citation>
    <scope>NUCLEOTIDE SEQUENCE [LARGE SCALE GENOMIC DNA]</scope>
    <source>
        <strain evidence="3">TC1</strain>
    </source>
</reference>
<dbReference type="RefSeq" id="WP_062277989.1">
    <property type="nucleotide sequence ID" value="NZ_DF968180.1"/>
</dbReference>
<keyword evidence="3" id="KW-0489">Methyltransferase</keyword>
<keyword evidence="4" id="KW-1185">Reference proteome</keyword>
<dbReference type="GO" id="GO:0032259">
    <property type="term" value="P:methylation"/>
    <property type="evidence" value="ECO:0007669"/>
    <property type="project" value="UniProtKB-KW"/>
</dbReference>
<protein>
    <submittedName>
        <fullName evidence="3">Protein containing methyltransferase domain</fullName>
    </submittedName>
</protein>
<feature type="region of interest" description="Disordered" evidence="1">
    <location>
        <begin position="1"/>
        <end position="20"/>
    </location>
</feature>
<dbReference type="InterPro" id="IPR013216">
    <property type="entry name" value="Methyltransf_11"/>
</dbReference>
<dbReference type="Pfam" id="PF08241">
    <property type="entry name" value="Methyltransf_11"/>
    <property type="match status" value="1"/>
</dbReference>
<feature type="domain" description="Methyltransferase type 11" evidence="2">
    <location>
        <begin position="49"/>
        <end position="140"/>
    </location>
</feature>
<organism evidence="3">
    <name type="scientific">Flexilinea flocculi</name>
    <dbReference type="NCBI Taxonomy" id="1678840"/>
    <lineage>
        <taxon>Bacteria</taxon>
        <taxon>Bacillati</taxon>
        <taxon>Chloroflexota</taxon>
        <taxon>Anaerolineae</taxon>
        <taxon>Anaerolineales</taxon>
        <taxon>Anaerolineaceae</taxon>
        <taxon>Flexilinea</taxon>
    </lineage>
</organism>
<dbReference type="Proteomes" id="UP000053370">
    <property type="component" value="Unassembled WGS sequence"/>
</dbReference>
<dbReference type="EMBL" id="DF968180">
    <property type="protein sequence ID" value="GAP39507.1"/>
    <property type="molecule type" value="Genomic_DNA"/>
</dbReference>
<evidence type="ECO:0000259" key="2">
    <source>
        <dbReference type="Pfam" id="PF08241"/>
    </source>
</evidence>
<dbReference type="InterPro" id="IPR029063">
    <property type="entry name" value="SAM-dependent_MTases_sf"/>
</dbReference>
<feature type="compositionally biased region" description="Basic and acidic residues" evidence="1">
    <location>
        <begin position="1"/>
        <end position="19"/>
    </location>
</feature>
<evidence type="ECO:0000256" key="1">
    <source>
        <dbReference type="SAM" id="MobiDB-lite"/>
    </source>
</evidence>
<dbReference type="PANTHER" id="PTHR43591:SF24">
    <property type="entry name" value="2-METHOXY-6-POLYPRENYL-1,4-BENZOQUINOL METHYLASE, MITOCHONDRIAL"/>
    <property type="match status" value="1"/>
</dbReference>
<name>A0A0K8PA23_9CHLR</name>
<dbReference type="STRING" id="1678840.ATC1_1237"/>
<keyword evidence="3" id="KW-0808">Transferase</keyword>
<dbReference type="Gene3D" id="3.40.50.150">
    <property type="entry name" value="Vaccinia Virus protein VP39"/>
    <property type="match status" value="1"/>
</dbReference>
<dbReference type="GO" id="GO:0008757">
    <property type="term" value="F:S-adenosylmethionine-dependent methyltransferase activity"/>
    <property type="evidence" value="ECO:0007669"/>
    <property type="project" value="InterPro"/>
</dbReference>